<organism evidence="1">
    <name type="scientific">Anopheles marajoara</name>
    <dbReference type="NCBI Taxonomy" id="58244"/>
    <lineage>
        <taxon>Eukaryota</taxon>
        <taxon>Metazoa</taxon>
        <taxon>Ecdysozoa</taxon>
        <taxon>Arthropoda</taxon>
        <taxon>Hexapoda</taxon>
        <taxon>Insecta</taxon>
        <taxon>Pterygota</taxon>
        <taxon>Neoptera</taxon>
        <taxon>Endopterygota</taxon>
        <taxon>Diptera</taxon>
        <taxon>Nematocera</taxon>
        <taxon>Culicoidea</taxon>
        <taxon>Culicidae</taxon>
        <taxon>Anophelinae</taxon>
        <taxon>Anopheles</taxon>
    </lineage>
</organism>
<dbReference type="EMBL" id="GGFJ01013414">
    <property type="protein sequence ID" value="MBW62555.1"/>
    <property type="molecule type" value="Transcribed_RNA"/>
</dbReference>
<protein>
    <submittedName>
        <fullName evidence="1">Putative secreted protein</fullName>
    </submittedName>
</protein>
<evidence type="ECO:0000313" key="1">
    <source>
        <dbReference type="EMBL" id="MBW62555.1"/>
    </source>
</evidence>
<accession>A0A2M4CBE8</accession>
<proteinExistence type="predicted"/>
<dbReference type="AlphaFoldDB" id="A0A2M4CBE8"/>
<reference evidence="1" key="1">
    <citation type="submission" date="2018-01" db="EMBL/GenBank/DDBJ databases">
        <title>An insight into the sialome of Amazonian anophelines.</title>
        <authorList>
            <person name="Ribeiro J.M."/>
            <person name="Scarpassa V."/>
            <person name="Calvo E."/>
        </authorList>
    </citation>
    <scope>NUCLEOTIDE SEQUENCE</scope>
    <source>
        <tissue evidence="1">Salivary glands</tissue>
    </source>
</reference>
<sequence length="82" mass="9111">MAEWRSVVHSGVLVFADASEAKPVPFSDRWVRRFRYFFLILLRPSVLESILKLANGRNQIPGGPPVLYSAASERTILGAGKP</sequence>
<name>A0A2M4CBE8_9DIPT</name>